<comment type="caution">
    <text evidence="2">The sequence shown here is derived from an EMBL/GenBank/DDBJ whole genome shotgun (WGS) entry which is preliminary data.</text>
</comment>
<organism evidence="2 3">
    <name type="scientific">Desulfobotulus pelophilus</name>
    <dbReference type="NCBI Taxonomy" id="2823377"/>
    <lineage>
        <taxon>Bacteria</taxon>
        <taxon>Pseudomonadati</taxon>
        <taxon>Thermodesulfobacteriota</taxon>
        <taxon>Desulfobacteria</taxon>
        <taxon>Desulfobacterales</taxon>
        <taxon>Desulfobacteraceae</taxon>
        <taxon>Desulfobotulus</taxon>
    </lineage>
</organism>
<dbReference type="Proteomes" id="UP001209681">
    <property type="component" value="Unassembled WGS sequence"/>
</dbReference>
<evidence type="ECO:0000313" key="3">
    <source>
        <dbReference type="Proteomes" id="UP001209681"/>
    </source>
</evidence>
<dbReference type="SUPFAM" id="SSF55681">
    <property type="entry name" value="Class II aaRS and biotin synthetases"/>
    <property type="match status" value="1"/>
</dbReference>
<evidence type="ECO:0000259" key="1">
    <source>
        <dbReference type="PROSITE" id="PS51733"/>
    </source>
</evidence>
<dbReference type="PANTHER" id="PTHR12835">
    <property type="entry name" value="BIOTIN PROTEIN LIGASE"/>
    <property type="match status" value="1"/>
</dbReference>
<proteinExistence type="predicted"/>
<name>A0ABT3NAL4_9BACT</name>
<keyword evidence="3" id="KW-1185">Reference proteome</keyword>
<dbReference type="InterPro" id="IPR004143">
    <property type="entry name" value="BPL_LPL_catalytic"/>
</dbReference>
<dbReference type="Gene3D" id="3.30.930.10">
    <property type="entry name" value="Bira Bifunctional Protein, Domain 2"/>
    <property type="match status" value="1"/>
</dbReference>
<sequence length="291" mass="31352">MTIPSPSVMLWRKGLPGLAAPLRPVFYEKTGFMPCGSEDAGGWVRAGKSGAHGAVIRVCGDCGSAFDVALWLEERGLLSDWDSVLAESQSSGVGQYGRQWVSPAGNLYLVWKLPAVFSAAKGLLPIMLGAGLAEIFRWRGVPLMIKWPNDLVLENRKVGGMLIRSRGDCVLAGMGVNFVSAPSRLAIRESSPIDATSLNQGGYIFDPLEFWASSAEYARKIIRKNIENGSIYDLMIDSTQWLWRRGQAVMVYPSGGEIFPAILAGIAGDGGLRLVTEKGEQILYSGSIGPA</sequence>
<dbReference type="Pfam" id="PF03099">
    <property type="entry name" value="BPL_LplA_LipB"/>
    <property type="match status" value="1"/>
</dbReference>
<reference evidence="2 3" key="1">
    <citation type="submission" date="2022-11" db="EMBL/GenBank/DDBJ databases">
        <title>Desulfobotulus tamanensis H1 sp. nov. - anaerobic, alkaliphilic, sulphate reducing bacterium isolated from terrestrial mud volcano.</title>
        <authorList>
            <person name="Frolova A."/>
            <person name="Merkel A.Y."/>
            <person name="Slobodkin A.I."/>
        </authorList>
    </citation>
    <scope>NUCLEOTIDE SEQUENCE [LARGE SCALE GENOMIC DNA]</scope>
    <source>
        <strain evidence="2 3">H1</strain>
    </source>
</reference>
<evidence type="ECO:0000313" key="2">
    <source>
        <dbReference type="EMBL" id="MCW7754489.1"/>
    </source>
</evidence>
<dbReference type="EMBL" id="JAPFPW010000012">
    <property type="protein sequence ID" value="MCW7754489.1"/>
    <property type="molecule type" value="Genomic_DNA"/>
</dbReference>
<dbReference type="PANTHER" id="PTHR12835:SF5">
    <property type="entry name" value="BIOTIN--PROTEIN LIGASE"/>
    <property type="match status" value="1"/>
</dbReference>
<dbReference type="RefSeq" id="WP_265425406.1">
    <property type="nucleotide sequence ID" value="NZ_JAPFPW010000012.1"/>
</dbReference>
<dbReference type="InterPro" id="IPR045864">
    <property type="entry name" value="aa-tRNA-synth_II/BPL/LPL"/>
</dbReference>
<feature type="domain" description="BPL/LPL catalytic" evidence="1">
    <location>
        <begin position="50"/>
        <end position="226"/>
    </location>
</feature>
<accession>A0ABT3NAL4</accession>
<gene>
    <name evidence="2" type="ORF">OOT00_10880</name>
</gene>
<protein>
    <recommendedName>
        <fullName evidence="1">BPL/LPL catalytic domain-containing protein</fullName>
    </recommendedName>
</protein>
<dbReference type="PROSITE" id="PS51733">
    <property type="entry name" value="BPL_LPL_CATALYTIC"/>
    <property type="match status" value="1"/>
</dbReference>